<dbReference type="AlphaFoldDB" id="A0A0K6GBJ5"/>
<dbReference type="Pfam" id="PF02230">
    <property type="entry name" value="Abhydrolase_2"/>
    <property type="match status" value="1"/>
</dbReference>
<dbReference type="GO" id="GO:0060237">
    <property type="term" value="P:regulation of fungal-type cell wall organization"/>
    <property type="evidence" value="ECO:0007669"/>
    <property type="project" value="TreeGrafter"/>
</dbReference>
<evidence type="ECO:0000313" key="5">
    <source>
        <dbReference type="Proteomes" id="UP000044841"/>
    </source>
</evidence>
<keyword evidence="1" id="KW-0343">GTPase activation</keyword>
<protein>
    <submittedName>
        <fullName evidence="4">Rho-GTPase-activating protein 5 [Schizosaccharomyces pombe 972h-]</fullName>
    </submittedName>
</protein>
<dbReference type="PANTHER" id="PTHR15228">
    <property type="entry name" value="SPERMATHECAL PHYSIOLOGY VARIANT"/>
    <property type="match status" value="1"/>
</dbReference>
<feature type="region of interest" description="Disordered" evidence="2">
    <location>
        <begin position="307"/>
        <end position="332"/>
    </location>
</feature>
<dbReference type="GO" id="GO:0007165">
    <property type="term" value="P:signal transduction"/>
    <property type="evidence" value="ECO:0007669"/>
    <property type="project" value="InterPro"/>
</dbReference>
<feature type="region of interest" description="Disordered" evidence="2">
    <location>
        <begin position="769"/>
        <end position="937"/>
    </location>
</feature>
<dbReference type="Gene3D" id="3.40.50.1820">
    <property type="entry name" value="alpha/beta hydrolase"/>
    <property type="match status" value="1"/>
</dbReference>
<dbReference type="Proteomes" id="UP000044841">
    <property type="component" value="Unassembled WGS sequence"/>
</dbReference>
<dbReference type="GO" id="GO:0016787">
    <property type="term" value="F:hydrolase activity"/>
    <property type="evidence" value="ECO:0007669"/>
    <property type="project" value="InterPro"/>
</dbReference>
<dbReference type="PROSITE" id="PS50238">
    <property type="entry name" value="RHOGAP"/>
    <property type="match status" value="1"/>
</dbReference>
<accession>A0A0K6GBJ5</accession>
<dbReference type="InterPro" id="IPR051025">
    <property type="entry name" value="RhoGAP"/>
</dbReference>
<sequence length="937" mass="102179">MAEERVLSIAPSIVDPAGRSKVRPTRAGIGLEYVYTPSDDGVDENLLVVLHGLGDTMAPFVSMAKQLKLPQTATLVLQAPDLIPFLEEGEEMYQWYTSFTSLGELIERPNPLPAVEKIHKAVEYLRDECRWPSVRIHLFGFAQGGSVALESALRLPGGLKSVVSIGGGLVESPTRAGPGSGTRVLYAGPSTDEGGLRKGFGNVRIELMDSVRMPRGQDEWGRVMRFWSEAQYVNWEMYRPVWYTGACGQQGHAGLIGRLDVCLCVGIPNVSGFRFWIGILPDHDEPSSGAGSFVLFLVDLANLVSAPSGSRSRASTTVQTPTPPGLGPYQRRSLGIIDERPRRDSTSHQQGGNHNQAPLSAYARILAKFRRQASEGHVPVSVPPIAVQNKTQAPRRTLRKRTSQSIRPATPPRTVTTTTATTTSTSATTPNKRRDPIRRTTSPVPFNPPNISNNPPTIPSNIPPPAPIPVPTPVLTPRIPRTGTGVGNTPPPDMHRPASPPATRQNLKSWWKQFKNAQGAILKRDPEDLVKHTPHTVFGIPLRESLRYASVQISTANHQGELYVWGYIPVVVAKCGLFLKENATEVEGVFRINGSNKRMRDLQSIFESPPRYGKDLNWKHESYTSHDVASVFRRYLTQMPEPVIPTEQYHAFRAALASKTKGEAEVIQIYRKLIREMPRANQYLLLYVLDLLSVFARKSDKNLMTESNLAVIFRPGIISLPAHEMKPTEHALSQEVLVFLIQHQDHFMLDPPARGDSIMLSSGMSPGIERSTYLSQHPGQFSPGVERPGYIVPSDSDEDPPPGGYKLVERRRESASTITRRRSLNDPTSNVGPLTAEPESIGSESPVTGESGGGKVKRSRTVPSQRGGSVLESSGGQRRATRRLDTVGSVGSTVESGIASSIGSGVGGSAIERDSAATPTSTRAVVNAVPPPNNMSS</sequence>
<evidence type="ECO:0000259" key="3">
    <source>
        <dbReference type="PROSITE" id="PS50238"/>
    </source>
</evidence>
<dbReference type="InterPro" id="IPR008936">
    <property type="entry name" value="Rho_GTPase_activation_prot"/>
</dbReference>
<dbReference type="SUPFAM" id="SSF53474">
    <property type="entry name" value="alpha/beta-Hydrolases"/>
    <property type="match status" value="1"/>
</dbReference>
<evidence type="ECO:0000256" key="2">
    <source>
        <dbReference type="SAM" id="MobiDB-lite"/>
    </source>
</evidence>
<reference evidence="4 5" key="1">
    <citation type="submission" date="2015-07" db="EMBL/GenBank/DDBJ databases">
        <authorList>
            <person name="Noorani M."/>
        </authorList>
    </citation>
    <scope>NUCLEOTIDE SEQUENCE [LARGE SCALE GENOMIC DNA]</scope>
    <source>
        <strain evidence="4">BBA 69670</strain>
    </source>
</reference>
<feature type="compositionally biased region" description="Low complexity" evidence="2">
    <location>
        <begin position="894"/>
        <end position="903"/>
    </location>
</feature>
<dbReference type="Pfam" id="PF00620">
    <property type="entry name" value="RhoGAP"/>
    <property type="match status" value="1"/>
</dbReference>
<evidence type="ECO:0000256" key="1">
    <source>
        <dbReference type="ARBA" id="ARBA00022468"/>
    </source>
</evidence>
<evidence type="ECO:0000313" key="4">
    <source>
        <dbReference type="EMBL" id="CUA75963.1"/>
    </source>
</evidence>
<feature type="compositionally biased region" description="Polar residues" evidence="2">
    <location>
        <begin position="861"/>
        <end position="876"/>
    </location>
</feature>
<name>A0A0K6GBJ5_9AGAM</name>
<dbReference type="SMART" id="SM00324">
    <property type="entry name" value="RhoGAP"/>
    <property type="match status" value="1"/>
</dbReference>
<dbReference type="InterPro" id="IPR029058">
    <property type="entry name" value="AB_hydrolase_fold"/>
</dbReference>
<organism evidence="4 5">
    <name type="scientific">Rhizoctonia solani</name>
    <dbReference type="NCBI Taxonomy" id="456999"/>
    <lineage>
        <taxon>Eukaryota</taxon>
        <taxon>Fungi</taxon>
        <taxon>Dikarya</taxon>
        <taxon>Basidiomycota</taxon>
        <taxon>Agaricomycotina</taxon>
        <taxon>Agaricomycetes</taxon>
        <taxon>Cantharellales</taxon>
        <taxon>Ceratobasidiaceae</taxon>
        <taxon>Rhizoctonia</taxon>
    </lineage>
</organism>
<dbReference type="PANTHER" id="PTHR15228:SF25">
    <property type="entry name" value="F-BAR DOMAIN-CONTAINING PROTEIN"/>
    <property type="match status" value="1"/>
</dbReference>
<gene>
    <name evidence="4" type="ORF">RSOLAG22IIIB_01966</name>
</gene>
<dbReference type="InterPro" id="IPR000198">
    <property type="entry name" value="RhoGAP_dom"/>
</dbReference>
<feature type="region of interest" description="Disordered" evidence="2">
    <location>
        <begin position="483"/>
        <end position="503"/>
    </location>
</feature>
<dbReference type="EMBL" id="CYGV01001622">
    <property type="protein sequence ID" value="CUA75963.1"/>
    <property type="molecule type" value="Genomic_DNA"/>
</dbReference>
<dbReference type="Gene3D" id="1.10.555.10">
    <property type="entry name" value="Rho GTPase activation protein"/>
    <property type="match status" value="1"/>
</dbReference>
<dbReference type="GO" id="GO:0005938">
    <property type="term" value="C:cell cortex"/>
    <property type="evidence" value="ECO:0007669"/>
    <property type="project" value="TreeGrafter"/>
</dbReference>
<keyword evidence="5" id="KW-1185">Reference proteome</keyword>
<dbReference type="GO" id="GO:0005096">
    <property type="term" value="F:GTPase activator activity"/>
    <property type="evidence" value="ECO:0007669"/>
    <property type="project" value="UniProtKB-KW"/>
</dbReference>
<dbReference type="SUPFAM" id="SSF48350">
    <property type="entry name" value="GTPase activation domain, GAP"/>
    <property type="match status" value="1"/>
</dbReference>
<dbReference type="InterPro" id="IPR003140">
    <property type="entry name" value="PLipase/COase/thioEstase"/>
</dbReference>
<feature type="region of interest" description="Disordered" evidence="2">
    <location>
        <begin position="389"/>
        <end position="451"/>
    </location>
</feature>
<feature type="compositionally biased region" description="Polar residues" evidence="2">
    <location>
        <begin position="307"/>
        <end position="320"/>
    </location>
</feature>
<feature type="compositionally biased region" description="Low complexity" evidence="2">
    <location>
        <begin position="412"/>
        <end position="430"/>
    </location>
</feature>
<proteinExistence type="predicted"/>
<feature type="domain" description="Rho-GAP" evidence="3">
    <location>
        <begin position="551"/>
        <end position="748"/>
    </location>
</feature>